<dbReference type="EMBL" id="JAIWYP010000005">
    <property type="protein sequence ID" value="KAH3826637.1"/>
    <property type="molecule type" value="Genomic_DNA"/>
</dbReference>
<comment type="caution">
    <text evidence="1">The sequence shown here is derived from an EMBL/GenBank/DDBJ whole genome shotgun (WGS) entry which is preliminary data.</text>
</comment>
<organism evidence="1 2">
    <name type="scientific">Dreissena polymorpha</name>
    <name type="common">Zebra mussel</name>
    <name type="synonym">Mytilus polymorpha</name>
    <dbReference type="NCBI Taxonomy" id="45954"/>
    <lineage>
        <taxon>Eukaryota</taxon>
        <taxon>Metazoa</taxon>
        <taxon>Spiralia</taxon>
        <taxon>Lophotrochozoa</taxon>
        <taxon>Mollusca</taxon>
        <taxon>Bivalvia</taxon>
        <taxon>Autobranchia</taxon>
        <taxon>Heteroconchia</taxon>
        <taxon>Euheterodonta</taxon>
        <taxon>Imparidentia</taxon>
        <taxon>Neoheterodontei</taxon>
        <taxon>Myida</taxon>
        <taxon>Dreissenoidea</taxon>
        <taxon>Dreissenidae</taxon>
        <taxon>Dreissena</taxon>
    </lineage>
</organism>
<evidence type="ECO:0000313" key="1">
    <source>
        <dbReference type="EMBL" id="KAH3826637.1"/>
    </source>
</evidence>
<keyword evidence="2" id="KW-1185">Reference proteome</keyword>
<reference evidence="1" key="2">
    <citation type="submission" date="2020-11" db="EMBL/GenBank/DDBJ databases">
        <authorList>
            <person name="McCartney M.A."/>
            <person name="Auch B."/>
            <person name="Kono T."/>
            <person name="Mallez S."/>
            <person name="Becker A."/>
            <person name="Gohl D.M."/>
            <person name="Silverstein K.A.T."/>
            <person name="Koren S."/>
            <person name="Bechman K.B."/>
            <person name="Herman A."/>
            <person name="Abrahante J.E."/>
            <person name="Garbe J."/>
        </authorList>
    </citation>
    <scope>NUCLEOTIDE SEQUENCE</scope>
    <source>
        <strain evidence="1">Duluth1</strain>
        <tissue evidence="1">Whole animal</tissue>
    </source>
</reference>
<gene>
    <name evidence="1" type="ORF">DPMN_128546</name>
</gene>
<reference evidence="1" key="1">
    <citation type="journal article" date="2019" name="bioRxiv">
        <title>The Genome of the Zebra Mussel, Dreissena polymorpha: A Resource for Invasive Species Research.</title>
        <authorList>
            <person name="McCartney M.A."/>
            <person name="Auch B."/>
            <person name="Kono T."/>
            <person name="Mallez S."/>
            <person name="Zhang Y."/>
            <person name="Obille A."/>
            <person name="Becker A."/>
            <person name="Abrahante J.E."/>
            <person name="Garbe J."/>
            <person name="Badalamenti J.P."/>
            <person name="Herman A."/>
            <person name="Mangelson H."/>
            <person name="Liachko I."/>
            <person name="Sullivan S."/>
            <person name="Sone E.D."/>
            <person name="Koren S."/>
            <person name="Silverstein K.A.T."/>
            <person name="Beckman K.B."/>
            <person name="Gohl D.M."/>
        </authorList>
    </citation>
    <scope>NUCLEOTIDE SEQUENCE</scope>
    <source>
        <strain evidence="1">Duluth1</strain>
        <tissue evidence="1">Whole animal</tissue>
    </source>
</reference>
<name>A0A9D4H7D0_DREPO</name>
<accession>A0A9D4H7D0</accession>
<sequence length="170" mass="19696">MLEIPRLSAMVPHILLDRRDTCERFPYICDVQRPSGELQETHRQFVTVSDSLSFRRRLFRNLLQVPRRSWNGRRLLGISYSCSPVSEIAWHRHKLSESLLQVPRRSRRLESSESLLQVPRSLGSVADCLGVSCRCLDTLDDCLAKSVSLLLVPRLSLHRRILIWNLLQVP</sequence>
<dbReference type="Proteomes" id="UP000828390">
    <property type="component" value="Unassembled WGS sequence"/>
</dbReference>
<protein>
    <submittedName>
        <fullName evidence="1">Uncharacterized protein</fullName>
    </submittedName>
</protein>
<dbReference type="AlphaFoldDB" id="A0A9D4H7D0"/>
<proteinExistence type="predicted"/>
<evidence type="ECO:0000313" key="2">
    <source>
        <dbReference type="Proteomes" id="UP000828390"/>
    </source>
</evidence>